<protein>
    <submittedName>
        <fullName evidence="1">ERF family protein</fullName>
    </submittedName>
</protein>
<comment type="caution">
    <text evidence="1">The sequence shown here is derived from an EMBL/GenBank/DDBJ whole genome shotgun (WGS) entry which is preliminary data.</text>
</comment>
<dbReference type="SUPFAM" id="SSF56672">
    <property type="entry name" value="DNA/RNA polymerases"/>
    <property type="match status" value="1"/>
</dbReference>
<dbReference type="Proteomes" id="UP000759273">
    <property type="component" value="Unassembled WGS sequence"/>
</dbReference>
<dbReference type="GO" id="GO:0003676">
    <property type="term" value="F:nucleic acid binding"/>
    <property type="evidence" value="ECO:0007669"/>
    <property type="project" value="InterPro"/>
</dbReference>
<evidence type="ECO:0000313" key="2">
    <source>
        <dbReference type="Proteomes" id="UP000759273"/>
    </source>
</evidence>
<name>A0A943HH99_9FIRM</name>
<dbReference type="Pfam" id="PF04404">
    <property type="entry name" value="ERF"/>
    <property type="match status" value="1"/>
</dbReference>
<dbReference type="EMBL" id="JAGZGG010000006">
    <property type="protein sequence ID" value="MBS5331714.1"/>
    <property type="molecule type" value="Genomic_DNA"/>
</dbReference>
<dbReference type="InterPro" id="IPR036397">
    <property type="entry name" value="RNaseH_sf"/>
</dbReference>
<proteinExistence type="predicted"/>
<dbReference type="InterPro" id="IPR023211">
    <property type="entry name" value="DNA_pol_palm_dom_sf"/>
</dbReference>
<dbReference type="Gene3D" id="3.30.420.10">
    <property type="entry name" value="Ribonuclease H-like superfamily/Ribonuclease H"/>
    <property type="match status" value="1"/>
</dbReference>
<dbReference type="InterPro" id="IPR007499">
    <property type="entry name" value="ERF_bacteria_virus"/>
</dbReference>
<dbReference type="InterPro" id="IPR043502">
    <property type="entry name" value="DNA/RNA_pol_sf"/>
</dbReference>
<gene>
    <name evidence="1" type="ORF">KHY36_04190</name>
</gene>
<reference evidence="1" key="1">
    <citation type="submission" date="2021-02" db="EMBL/GenBank/DDBJ databases">
        <title>Infant gut strain persistence is associated with maternal origin, phylogeny, and functional potential including surface adhesion and iron acquisition.</title>
        <authorList>
            <person name="Lou Y.C."/>
        </authorList>
    </citation>
    <scope>NUCLEOTIDE SEQUENCE</scope>
    <source>
        <strain evidence="1">L3_101_000M1_dasL3_101_000M1_concoct_87</strain>
    </source>
</reference>
<sequence length="839" mass="94328">MRLIVYDVEVFCEDWLVVLKDMESGKYTVVHNDNEVLKQCITEDNIYVGFNSKHYDQFIIKAICCGFIPQEVKQVNDYLIGGGQGWEYPPLKDFFFRFNNVDIKDDMQMGLSLKAIEGHLGLSVEESTVPFDIDRALTEAELKETAKYCMHDVDTTERLVELRKDYLKNKIHIGKLAGLDDVKAMGMTNAKLTAALLKATKQPHDDERKYVYPDHLKREYIPQEIFDFFDKMYDPEISDKELFSDKQTFSIGECPGVVGYGGIHAAIPNYFFEETADRVIRNKDVASYYPHLMTLCGYTSRNIPSAQVFEDVLETRMRAKASGDKATANALKLVVNTTYGALLNKYNDLFDPLMGRSVCITGQLFLLELAEHLYADIPGLKIVQLNTDGIMVECDRADLGKLDEICDEWQQRTGFELEEDSVVKIAQKDVNNYIEVQPSGEVKEKGGYLVKGISNVGAWKINNSCCIVATALREYFVNGTPVEDTINCCDDIFQFQIIAKAGVKYREAYHLVDGEQVPVQKVNRVYATADERYGKLFKIKAENDSTAKIEMLPDRCIIDNDNHLTIADVDKTFYIEMAKKRVNDFLGIKPEKKKGGRKKMATTAKKTETVAMNVYQKLLTARAKFLEADVQKTGKNMHLSFKYFELDDIVPTATRIFGEVGLIPIVNFTSDIATMTIVNTDNPWEESIRFGAPFNQIAPIVSNTGKQATNEMQALGSSITYMRRYLYMIALDICESDSFDANVGKPVSAPTADTAPKAPATPQQRQEVKAELTAPADNATALQIKGLKSVLKKLKDADPTKEEMIAQIAVQTKGFTEISKSDCETLITKITTMLEGSNE</sequence>
<evidence type="ECO:0000313" key="1">
    <source>
        <dbReference type="EMBL" id="MBS5331714.1"/>
    </source>
</evidence>
<dbReference type="AlphaFoldDB" id="A0A943HH99"/>
<accession>A0A943HH99</accession>
<organism evidence="1 2">
    <name type="scientific">Subdoligranulum variabile</name>
    <dbReference type="NCBI Taxonomy" id="214851"/>
    <lineage>
        <taxon>Bacteria</taxon>
        <taxon>Bacillati</taxon>
        <taxon>Bacillota</taxon>
        <taxon>Clostridia</taxon>
        <taxon>Eubacteriales</taxon>
        <taxon>Oscillospiraceae</taxon>
        <taxon>Subdoligranulum</taxon>
    </lineage>
</organism>
<dbReference type="Gene3D" id="3.90.1600.10">
    <property type="entry name" value="Palm domain of DNA polymerase"/>
    <property type="match status" value="1"/>
</dbReference>